<gene>
    <name evidence="3" type="ORF">ONB1V03_LOCUS12417</name>
</gene>
<feature type="non-terminal residue" evidence="3">
    <location>
        <position position="1"/>
    </location>
</feature>
<keyword evidence="4" id="KW-1185">Reference proteome</keyword>
<reference evidence="3" key="1">
    <citation type="submission" date="2020-11" db="EMBL/GenBank/DDBJ databases">
        <authorList>
            <person name="Tran Van P."/>
        </authorList>
    </citation>
    <scope>NUCLEOTIDE SEQUENCE</scope>
</reference>
<dbReference type="InterPro" id="IPR031101">
    <property type="entry name" value="Ctr9"/>
</dbReference>
<evidence type="ECO:0000256" key="2">
    <source>
        <dbReference type="ARBA" id="ARBA00022803"/>
    </source>
</evidence>
<proteinExistence type="predicted"/>
<name>A0A7R9M9X5_9ACAR</name>
<protein>
    <submittedName>
        <fullName evidence="3">Uncharacterized protein</fullName>
    </submittedName>
</protein>
<organism evidence="3">
    <name type="scientific">Oppiella nova</name>
    <dbReference type="NCBI Taxonomy" id="334625"/>
    <lineage>
        <taxon>Eukaryota</taxon>
        <taxon>Metazoa</taxon>
        <taxon>Ecdysozoa</taxon>
        <taxon>Arthropoda</taxon>
        <taxon>Chelicerata</taxon>
        <taxon>Arachnida</taxon>
        <taxon>Acari</taxon>
        <taxon>Acariformes</taxon>
        <taxon>Sarcoptiformes</taxon>
        <taxon>Oribatida</taxon>
        <taxon>Brachypylina</taxon>
        <taxon>Oppioidea</taxon>
        <taxon>Oppiidae</taxon>
        <taxon>Oppiella</taxon>
    </lineage>
</organism>
<dbReference type="GO" id="GO:0006355">
    <property type="term" value="P:regulation of DNA-templated transcription"/>
    <property type="evidence" value="ECO:0007669"/>
    <property type="project" value="InterPro"/>
</dbReference>
<evidence type="ECO:0000256" key="1">
    <source>
        <dbReference type="ARBA" id="ARBA00022737"/>
    </source>
</evidence>
<accession>A0A7R9M9X5</accession>
<evidence type="ECO:0000313" key="3">
    <source>
        <dbReference type="EMBL" id="CAD7655774.1"/>
    </source>
</evidence>
<dbReference type="GO" id="GO:0016593">
    <property type="term" value="C:Cdc73/Paf1 complex"/>
    <property type="evidence" value="ECO:0007669"/>
    <property type="project" value="TreeGrafter"/>
</dbReference>
<dbReference type="GO" id="GO:0006368">
    <property type="term" value="P:transcription elongation by RNA polymerase II"/>
    <property type="evidence" value="ECO:0007669"/>
    <property type="project" value="TreeGrafter"/>
</dbReference>
<dbReference type="EMBL" id="OC924846">
    <property type="protein sequence ID" value="CAD7655774.1"/>
    <property type="molecule type" value="Genomic_DNA"/>
</dbReference>
<keyword evidence="1" id="KW-0677">Repeat</keyword>
<dbReference type="Proteomes" id="UP000728032">
    <property type="component" value="Unassembled WGS sequence"/>
</dbReference>
<dbReference type="GO" id="GO:0000993">
    <property type="term" value="F:RNA polymerase II complex binding"/>
    <property type="evidence" value="ECO:0007669"/>
    <property type="project" value="TreeGrafter"/>
</dbReference>
<evidence type="ECO:0000313" key="4">
    <source>
        <dbReference type="Proteomes" id="UP000728032"/>
    </source>
</evidence>
<dbReference type="EMBL" id="CAJPVJ010010021">
    <property type="protein sequence ID" value="CAG2172961.1"/>
    <property type="molecule type" value="Genomic_DNA"/>
</dbReference>
<dbReference type="PANTHER" id="PTHR14027:SF2">
    <property type="entry name" value="RNA POLYMERASE-ASSOCIATED PROTEIN CTR9 HOMOLOG"/>
    <property type="match status" value="1"/>
</dbReference>
<dbReference type="OrthoDB" id="343875at2759"/>
<dbReference type="AlphaFoldDB" id="A0A7R9M9X5"/>
<keyword evidence="2" id="KW-0802">TPR repeat</keyword>
<dbReference type="PANTHER" id="PTHR14027">
    <property type="entry name" value="RNA POLYMERASE-ASSOCIATED PROTEIN CTR9"/>
    <property type="match status" value="1"/>
</dbReference>
<sequence>MSRHTIEIPLKESADEVIELDLDELPDCREVLQILQSETAPLNVWIQLALAYYKQNCDHDFVQLLEMSRTDASLSYQDYERDQMRALDTLAAFYVSKANREKNRDKKRELFAQATVLYTNADKIVMYEPNHLVGRAHFCLSEPDKMEQADAQFTFVL</sequence>